<dbReference type="AlphaFoldDB" id="A0A0F9PNS5"/>
<gene>
    <name evidence="1" type="ORF">LCGC14_0876640</name>
</gene>
<organism evidence="1">
    <name type="scientific">marine sediment metagenome</name>
    <dbReference type="NCBI Taxonomy" id="412755"/>
    <lineage>
        <taxon>unclassified sequences</taxon>
        <taxon>metagenomes</taxon>
        <taxon>ecological metagenomes</taxon>
    </lineage>
</organism>
<protein>
    <submittedName>
        <fullName evidence="1">Uncharacterized protein</fullName>
    </submittedName>
</protein>
<reference evidence="1" key="1">
    <citation type="journal article" date="2015" name="Nature">
        <title>Complex archaea that bridge the gap between prokaryotes and eukaryotes.</title>
        <authorList>
            <person name="Spang A."/>
            <person name="Saw J.H."/>
            <person name="Jorgensen S.L."/>
            <person name="Zaremba-Niedzwiedzka K."/>
            <person name="Martijn J."/>
            <person name="Lind A.E."/>
            <person name="van Eijk R."/>
            <person name="Schleper C."/>
            <person name="Guy L."/>
            <person name="Ettema T.J."/>
        </authorList>
    </citation>
    <scope>NUCLEOTIDE SEQUENCE</scope>
</reference>
<evidence type="ECO:0000313" key="1">
    <source>
        <dbReference type="EMBL" id="KKN26257.1"/>
    </source>
</evidence>
<sequence>MEANKKMSKKDKETLMRREPILLELNLIMKETHQKAFRCKICNTLLYFNDMEHVCMCCGIGICLKCVGGEN</sequence>
<dbReference type="SUPFAM" id="SSF57903">
    <property type="entry name" value="FYVE/PHD zinc finger"/>
    <property type="match status" value="1"/>
</dbReference>
<dbReference type="InterPro" id="IPR011011">
    <property type="entry name" value="Znf_FYVE_PHD"/>
</dbReference>
<accession>A0A0F9PNS5</accession>
<name>A0A0F9PNS5_9ZZZZ</name>
<proteinExistence type="predicted"/>
<dbReference type="EMBL" id="LAZR01002734">
    <property type="protein sequence ID" value="KKN26257.1"/>
    <property type="molecule type" value="Genomic_DNA"/>
</dbReference>
<comment type="caution">
    <text evidence="1">The sequence shown here is derived from an EMBL/GenBank/DDBJ whole genome shotgun (WGS) entry which is preliminary data.</text>
</comment>